<feature type="region of interest" description="Disordered" evidence="1">
    <location>
        <begin position="388"/>
        <end position="421"/>
    </location>
</feature>
<evidence type="ECO:0000313" key="3">
    <source>
        <dbReference type="Proteomes" id="UP000054007"/>
    </source>
</evidence>
<organism evidence="2 3">
    <name type="scientific">Cylindrobasidium torrendii FP15055 ss-10</name>
    <dbReference type="NCBI Taxonomy" id="1314674"/>
    <lineage>
        <taxon>Eukaryota</taxon>
        <taxon>Fungi</taxon>
        <taxon>Dikarya</taxon>
        <taxon>Basidiomycota</taxon>
        <taxon>Agaricomycotina</taxon>
        <taxon>Agaricomycetes</taxon>
        <taxon>Agaricomycetidae</taxon>
        <taxon>Agaricales</taxon>
        <taxon>Marasmiineae</taxon>
        <taxon>Physalacriaceae</taxon>
        <taxon>Cylindrobasidium</taxon>
    </lineage>
</organism>
<evidence type="ECO:0000313" key="2">
    <source>
        <dbReference type="EMBL" id="KIY73443.1"/>
    </source>
</evidence>
<name>A0A0D7BSD0_9AGAR</name>
<dbReference type="Proteomes" id="UP000054007">
    <property type="component" value="Unassembled WGS sequence"/>
</dbReference>
<feature type="region of interest" description="Disordered" evidence="1">
    <location>
        <begin position="110"/>
        <end position="195"/>
    </location>
</feature>
<proteinExistence type="predicted"/>
<protein>
    <submittedName>
        <fullName evidence="2">Uncharacterized protein</fullName>
    </submittedName>
</protein>
<evidence type="ECO:0000256" key="1">
    <source>
        <dbReference type="SAM" id="MobiDB-lite"/>
    </source>
</evidence>
<feature type="compositionally biased region" description="Polar residues" evidence="1">
    <location>
        <begin position="407"/>
        <end position="419"/>
    </location>
</feature>
<reference evidence="2 3" key="1">
    <citation type="journal article" date="2015" name="Fungal Genet. Biol.">
        <title>Evolution of novel wood decay mechanisms in Agaricales revealed by the genome sequences of Fistulina hepatica and Cylindrobasidium torrendii.</title>
        <authorList>
            <person name="Floudas D."/>
            <person name="Held B.W."/>
            <person name="Riley R."/>
            <person name="Nagy L.G."/>
            <person name="Koehler G."/>
            <person name="Ransdell A.S."/>
            <person name="Younus H."/>
            <person name="Chow J."/>
            <person name="Chiniquy J."/>
            <person name="Lipzen A."/>
            <person name="Tritt A."/>
            <person name="Sun H."/>
            <person name="Haridas S."/>
            <person name="LaButti K."/>
            <person name="Ohm R.A."/>
            <person name="Kues U."/>
            <person name="Blanchette R.A."/>
            <person name="Grigoriev I.V."/>
            <person name="Minto R.E."/>
            <person name="Hibbett D.S."/>
        </authorList>
    </citation>
    <scope>NUCLEOTIDE SEQUENCE [LARGE SCALE GENOMIC DNA]</scope>
    <source>
        <strain evidence="2 3">FP15055 ss-10</strain>
    </source>
</reference>
<sequence length="447" mass="48805">MDAQFCGSSDAYLVDTPLKRKFASDVESILPADADDRSKPRRVNPLHLASRLGADLVREMEAHITPGAVMPSFAIRKDLQERYNVDRRHLYDYFHSRGLRVAKEERFNNLARSRQKKAQENDQLPEVEPLAKRQCINKRPPLYQLPSNIPQAPRHPSTGSKQPCRRPTAPQPHTSSSSQPSSTHQAASSTSSSGLVSAATDSATVKFVKPQSPVPRSASTFSFVDQTIDPRELVLSSKDFEPYDATKDPDGPYALTCSAALDSLLSIASSNDATPSLLSLPKSLNQEQERYSLYNLIHQSTLRAYESVGSYKSYMAERRNTYYRSLSGDDIAASAPPNTPVDLNSWVTNDALDCSSAIPKQELQPRVVPVAIPARAAIASTSMPRTYAASGPSRYAGPSFGSSSSSLTRVTPAPNSQAPRQMRRCSVSSQEAFHLNCSRVVSAGGGF</sequence>
<dbReference type="OrthoDB" id="3038119at2759"/>
<accession>A0A0D7BSD0</accession>
<keyword evidence="3" id="KW-1185">Reference proteome</keyword>
<gene>
    <name evidence="2" type="ORF">CYLTODRAFT_485588</name>
</gene>
<feature type="compositionally biased region" description="Low complexity" evidence="1">
    <location>
        <begin position="167"/>
        <end position="193"/>
    </location>
</feature>
<dbReference type="AlphaFoldDB" id="A0A0D7BSD0"/>
<dbReference type="EMBL" id="KN880436">
    <property type="protein sequence ID" value="KIY73443.1"/>
    <property type="molecule type" value="Genomic_DNA"/>
</dbReference>